<organism evidence="1 2">
    <name type="scientific">Methyloligella halotolerans</name>
    <dbReference type="NCBI Taxonomy" id="1177755"/>
    <lineage>
        <taxon>Bacteria</taxon>
        <taxon>Pseudomonadati</taxon>
        <taxon>Pseudomonadota</taxon>
        <taxon>Alphaproteobacteria</taxon>
        <taxon>Hyphomicrobiales</taxon>
        <taxon>Hyphomicrobiaceae</taxon>
        <taxon>Methyloligella</taxon>
    </lineage>
</organism>
<sequence length="175" mass="20175">MAKAKFHKSQRVFVKPVGTWAYIERVLPKWIRGCDEPIKITYDCGMGREFVEEELQEEASAIQSRLSNRLGEWRLLRAQNRWKSAEQCQHHPFPGTHPVVVTGDQDWGGWRVPGAEYDLDPTRVEKQAQLIVRAPSLLKLMQLFVNQAEQQPENLSEDLSHLADMTRAVLDELPE</sequence>
<evidence type="ECO:0000313" key="2">
    <source>
        <dbReference type="Proteomes" id="UP000095087"/>
    </source>
</evidence>
<dbReference type="AlphaFoldDB" id="A0A1E2RXG7"/>
<name>A0A1E2RXG7_9HYPH</name>
<gene>
    <name evidence="1" type="ORF">A7A08_02112</name>
</gene>
<keyword evidence="2" id="KW-1185">Reference proteome</keyword>
<dbReference type="OrthoDB" id="7185378at2"/>
<dbReference type="STRING" id="1177755.A7A08_02112"/>
<evidence type="ECO:0000313" key="1">
    <source>
        <dbReference type="EMBL" id="ODA66815.1"/>
    </source>
</evidence>
<reference evidence="1 2" key="1">
    <citation type="submission" date="2016-07" db="EMBL/GenBank/DDBJ databases">
        <title>Draft genome sequence of Methyloligella halotolerans C2T (VKM B-2706T=CCUG 61687T=DSM 25045T), a halotolerant polyhydroxybutyrate accumulating methylotroph.</title>
        <authorList>
            <person name="Vasilenko O.V."/>
            <person name="Doronina N.V."/>
            <person name="Poroshina M.N."/>
            <person name="Tarlachkov S.V."/>
            <person name="Trotsenko Y.A."/>
        </authorList>
    </citation>
    <scope>NUCLEOTIDE SEQUENCE [LARGE SCALE GENOMIC DNA]</scope>
    <source>
        <strain evidence="1 2">VKM B-2706</strain>
    </source>
</reference>
<protein>
    <submittedName>
        <fullName evidence="1">Uncharacterized protein</fullName>
    </submittedName>
</protein>
<dbReference type="RefSeq" id="WP_069095363.1">
    <property type="nucleotide sequence ID" value="NZ_MASI01000005.1"/>
</dbReference>
<accession>A0A1E2RXG7</accession>
<comment type="caution">
    <text evidence="1">The sequence shown here is derived from an EMBL/GenBank/DDBJ whole genome shotgun (WGS) entry which is preliminary data.</text>
</comment>
<dbReference type="PATRIC" id="fig|1177755.3.peg.2121"/>
<proteinExistence type="predicted"/>
<dbReference type="Proteomes" id="UP000095087">
    <property type="component" value="Unassembled WGS sequence"/>
</dbReference>
<dbReference type="EMBL" id="MASI01000005">
    <property type="protein sequence ID" value="ODA66815.1"/>
    <property type="molecule type" value="Genomic_DNA"/>
</dbReference>